<name>A0A4R8BL78_9ACTN</name>
<dbReference type="AlphaFoldDB" id="A0A4R8BL78"/>
<gene>
    <name evidence="2" type="ORF">EV653_8134</name>
</gene>
<reference evidence="2 3" key="1">
    <citation type="submission" date="2019-03" db="EMBL/GenBank/DDBJ databases">
        <title>Genomic Encyclopedia of Type Strains, Phase III (KMG-III): the genomes of soil and plant-associated and newly described type strains.</title>
        <authorList>
            <person name="Whitman W."/>
        </authorList>
    </citation>
    <scope>NUCLEOTIDE SEQUENCE [LARGE SCALE GENOMIC DNA]</scope>
    <source>
        <strain evidence="2 3">VKM Ac-2573</strain>
    </source>
</reference>
<accession>A0A4R8BL78</accession>
<sequence>MKRLRSVAGVVGADGNEITPQLSGSGHGGH</sequence>
<proteinExistence type="predicted"/>
<evidence type="ECO:0000313" key="3">
    <source>
        <dbReference type="Proteomes" id="UP000295146"/>
    </source>
</evidence>
<evidence type="ECO:0000313" key="2">
    <source>
        <dbReference type="EMBL" id="TDW54811.1"/>
    </source>
</evidence>
<dbReference type="EMBL" id="SODP01000005">
    <property type="protein sequence ID" value="TDW54811.1"/>
    <property type="molecule type" value="Genomic_DNA"/>
</dbReference>
<feature type="region of interest" description="Disordered" evidence="1">
    <location>
        <begin position="1"/>
        <end position="30"/>
    </location>
</feature>
<evidence type="ECO:0000256" key="1">
    <source>
        <dbReference type="SAM" id="MobiDB-lite"/>
    </source>
</evidence>
<organism evidence="2 3">
    <name type="scientific">Kribbella pratensis</name>
    <dbReference type="NCBI Taxonomy" id="2512112"/>
    <lineage>
        <taxon>Bacteria</taxon>
        <taxon>Bacillati</taxon>
        <taxon>Actinomycetota</taxon>
        <taxon>Actinomycetes</taxon>
        <taxon>Propionibacteriales</taxon>
        <taxon>Kribbellaceae</taxon>
        <taxon>Kribbella</taxon>
    </lineage>
</organism>
<dbReference type="Proteomes" id="UP000295146">
    <property type="component" value="Unassembled WGS sequence"/>
</dbReference>
<comment type="caution">
    <text evidence="2">The sequence shown here is derived from an EMBL/GenBank/DDBJ whole genome shotgun (WGS) entry which is preliminary data.</text>
</comment>
<keyword evidence="3" id="KW-1185">Reference proteome</keyword>
<protein>
    <submittedName>
        <fullName evidence="2">Uncharacterized protein</fullName>
    </submittedName>
</protein>